<dbReference type="GO" id="GO:0045504">
    <property type="term" value="F:dynein heavy chain binding"/>
    <property type="evidence" value="ECO:0007669"/>
    <property type="project" value="TreeGrafter"/>
</dbReference>
<keyword evidence="6" id="KW-0677">Repeat</keyword>
<dbReference type="GO" id="GO:0036158">
    <property type="term" value="P:outer dynein arm assembly"/>
    <property type="evidence" value="ECO:0007669"/>
    <property type="project" value="TreeGrafter"/>
</dbReference>
<organism evidence="12 13">
    <name type="scientific">Streblomastix strix</name>
    <dbReference type="NCBI Taxonomy" id="222440"/>
    <lineage>
        <taxon>Eukaryota</taxon>
        <taxon>Metamonada</taxon>
        <taxon>Preaxostyla</taxon>
        <taxon>Oxymonadida</taxon>
        <taxon>Streblomastigidae</taxon>
        <taxon>Streblomastix</taxon>
    </lineage>
</organism>
<dbReference type="SUPFAM" id="SSF50978">
    <property type="entry name" value="WD40 repeat-like"/>
    <property type="match status" value="1"/>
</dbReference>
<comment type="caution">
    <text evidence="12">The sequence shown here is derived from an EMBL/GenBank/DDBJ whole genome shotgun (WGS) entry which is preliminary data.</text>
</comment>
<evidence type="ECO:0000313" key="13">
    <source>
        <dbReference type="Proteomes" id="UP000324800"/>
    </source>
</evidence>
<reference evidence="12 13" key="1">
    <citation type="submission" date="2019-03" db="EMBL/GenBank/DDBJ databases">
        <title>Single cell metagenomics reveals metabolic interactions within the superorganism composed of flagellate Streblomastix strix and complex community of Bacteroidetes bacteria on its surface.</title>
        <authorList>
            <person name="Treitli S.C."/>
            <person name="Kolisko M."/>
            <person name="Husnik F."/>
            <person name="Keeling P."/>
            <person name="Hampl V."/>
        </authorList>
    </citation>
    <scope>NUCLEOTIDE SEQUENCE [LARGE SCALE GENOMIC DNA]</scope>
    <source>
        <strain evidence="12">ST1C</strain>
    </source>
</reference>
<evidence type="ECO:0000256" key="7">
    <source>
        <dbReference type="ARBA" id="ARBA00023017"/>
    </source>
</evidence>
<keyword evidence="9" id="KW-0505">Motor protein</keyword>
<dbReference type="GO" id="GO:0003341">
    <property type="term" value="P:cilium movement"/>
    <property type="evidence" value="ECO:0007669"/>
    <property type="project" value="TreeGrafter"/>
</dbReference>
<keyword evidence="5" id="KW-0493">Microtubule</keyword>
<evidence type="ECO:0000256" key="4">
    <source>
        <dbReference type="ARBA" id="ARBA00022574"/>
    </source>
</evidence>
<evidence type="ECO:0000256" key="9">
    <source>
        <dbReference type="ARBA" id="ARBA00023175"/>
    </source>
</evidence>
<dbReference type="InterPro" id="IPR036322">
    <property type="entry name" value="WD40_repeat_dom_sf"/>
</dbReference>
<evidence type="ECO:0000256" key="1">
    <source>
        <dbReference type="ARBA" id="ARBA00004430"/>
    </source>
</evidence>
<keyword evidence="4" id="KW-0853">WD repeat</keyword>
<dbReference type="PANTHER" id="PTHR12442">
    <property type="entry name" value="DYNEIN INTERMEDIATE CHAIN"/>
    <property type="match status" value="1"/>
</dbReference>
<dbReference type="PANTHER" id="PTHR12442:SF7">
    <property type="entry name" value="DYNEIN AXONEMAL INTERMEDIATE CHAIN 2"/>
    <property type="match status" value="1"/>
</dbReference>
<comment type="subcellular location">
    <subcellularLocation>
        <location evidence="1">Cytoplasm</location>
        <location evidence="1">Cytoskeleton</location>
        <location evidence="1">Cilium axoneme</location>
    </subcellularLocation>
</comment>
<evidence type="ECO:0000256" key="11">
    <source>
        <dbReference type="ARBA" id="ARBA00023273"/>
    </source>
</evidence>
<keyword evidence="11" id="KW-0966">Cell projection</keyword>
<dbReference type="OrthoDB" id="366230at2759"/>
<dbReference type="EMBL" id="SNRW01024238">
    <property type="protein sequence ID" value="KAA6362410.1"/>
    <property type="molecule type" value="Genomic_DNA"/>
</dbReference>
<keyword evidence="7" id="KW-0243">Dynein</keyword>
<evidence type="ECO:0000256" key="6">
    <source>
        <dbReference type="ARBA" id="ARBA00022737"/>
    </source>
</evidence>
<gene>
    <name evidence="12" type="ORF">EZS28_042063</name>
</gene>
<dbReference type="Gene3D" id="2.130.10.10">
    <property type="entry name" value="YVTN repeat-like/Quinoprotein amine dehydrogenase"/>
    <property type="match status" value="1"/>
</dbReference>
<comment type="similarity">
    <text evidence="2">Belongs to the dynein intermediate chain family.</text>
</comment>
<evidence type="ECO:0000313" key="12">
    <source>
        <dbReference type="EMBL" id="KAA6362410.1"/>
    </source>
</evidence>
<name>A0A5J4TWF8_9EUKA</name>
<evidence type="ECO:0000256" key="10">
    <source>
        <dbReference type="ARBA" id="ARBA00023212"/>
    </source>
</evidence>
<proteinExistence type="inferred from homology"/>
<dbReference type="InterPro" id="IPR050687">
    <property type="entry name" value="Dynein_IC"/>
</dbReference>
<protein>
    <submittedName>
        <fullName evidence="12">Putative Dynein intermediate chain 3, ciliary</fullName>
    </submittedName>
</protein>
<dbReference type="Proteomes" id="UP000324800">
    <property type="component" value="Unassembled WGS sequence"/>
</dbReference>
<dbReference type="GO" id="GO:0005874">
    <property type="term" value="C:microtubule"/>
    <property type="evidence" value="ECO:0007669"/>
    <property type="project" value="UniProtKB-KW"/>
</dbReference>
<dbReference type="InterPro" id="IPR015943">
    <property type="entry name" value="WD40/YVTN_repeat-like_dom_sf"/>
</dbReference>
<dbReference type="GO" id="GO:0036157">
    <property type="term" value="C:outer dynein arm"/>
    <property type="evidence" value="ECO:0007669"/>
    <property type="project" value="TreeGrafter"/>
</dbReference>
<accession>A0A5J4TWF8</accession>
<dbReference type="GO" id="GO:0045503">
    <property type="term" value="F:dynein light chain binding"/>
    <property type="evidence" value="ECO:0007669"/>
    <property type="project" value="TreeGrafter"/>
</dbReference>
<evidence type="ECO:0000256" key="2">
    <source>
        <dbReference type="ARBA" id="ARBA00011059"/>
    </source>
</evidence>
<keyword evidence="3" id="KW-0963">Cytoplasm</keyword>
<evidence type="ECO:0000256" key="8">
    <source>
        <dbReference type="ARBA" id="ARBA00023069"/>
    </source>
</evidence>
<keyword evidence="8" id="KW-0969">Cilium</keyword>
<feature type="non-terminal residue" evidence="12">
    <location>
        <position position="269"/>
    </location>
</feature>
<evidence type="ECO:0000256" key="3">
    <source>
        <dbReference type="ARBA" id="ARBA00022490"/>
    </source>
</evidence>
<evidence type="ECO:0000256" key="5">
    <source>
        <dbReference type="ARBA" id="ARBA00022701"/>
    </source>
</evidence>
<dbReference type="AlphaFoldDB" id="A0A5J4TWF8"/>
<sequence>MAIIFQYTKKRRDFGKNCLFSLRGPEMLFDTPSDSEMQKYFHPDKFISLGIQCEHVMSEREVNTDRTRFSQRGMNHVEGSWPRDIDAGDPDQIATLRRRIEHDEFFNAQLNSCNKKIESVLSQNETLNIYQTYFSDYQRSEESEILKPLILAVLRDPENQYSRWISSLSWHAEEANLLAASYCTALSKGITPSQALSSHVWDLQNPSVPLHTLAPSSPICSLRFNAKDAHVIVGGQYNGLISFWVLRKKESAPFETSNIETCHKAPVQQ</sequence>
<keyword evidence="10" id="KW-0206">Cytoskeleton</keyword>